<evidence type="ECO:0000313" key="2">
    <source>
        <dbReference type="EMBL" id="GGV17026.1"/>
    </source>
</evidence>
<reference evidence="2" key="1">
    <citation type="journal article" date="2014" name="Int. J. Syst. Evol. Microbiol.">
        <title>Complete genome sequence of Corynebacterium casei LMG S-19264T (=DSM 44701T), isolated from a smear-ripened cheese.</title>
        <authorList>
            <consortium name="US DOE Joint Genome Institute (JGI-PGF)"/>
            <person name="Walter F."/>
            <person name="Albersmeier A."/>
            <person name="Kalinowski J."/>
            <person name="Ruckert C."/>
        </authorList>
    </citation>
    <scope>NUCLEOTIDE SEQUENCE</scope>
    <source>
        <strain evidence="2">JCM 4369</strain>
    </source>
</reference>
<evidence type="ECO:0000313" key="3">
    <source>
        <dbReference type="Proteomes" id="UP000618795"/>
    </source>
</evidence>
<reference evidence="2" key="2">
    <citation type="submission" date="2020-09" db="EMBL/GenBank/DDBJ databases">
        <authorList>
            <person name="Sun Q."/>
            <person name="Ohkuma M."/>
        </authorList>
    </citation>
    <scope>NUCLEOTIDE SEQUENCE</scope>
    <source>
        <strain evidence="2">JCM 4369</strain>
    </source>
</reference>
<sequence>MVALGPRRPGRRGPARPGSLTTILRRRRLTEVLIDTGDGAYALLRAGALEPALAQDAVRQRGVTHAEVRLRGRGTAPVAGVRLQPEPGTDPAAALTEFTTRALTHATPVGGPGVACGGGTAEGRQAPRGEGRLTAGGEPARQAGGAVSIGGSAAWARAARPRPALRTRAAYPRPRAT</sequence>
<evidence type="ECO:0000256" key="1">
    <source>
        <dbReference type="SAM" id="MobiDB-lite"/>
    </source>
</evidence>
<keyword evidence="3" id="KW-1185">Reference proteome</keyword>
<gene>
    <name evidence="2" type="ORF">GCM10010260_65530</name>
</gene>
<organism evidence="2 3">
    <name type="scientific">Streptomyces filipinensis</name>
    <dbReference type="NCBI Taxonomy" id="66887"/>
    <lineage>
        <taxon>Bacteria</taxon>
        <taxon>Bacillati</taxon>
        <taxon>Actinomycetota</taxon>
        <taxon>Actinomycetes</taxon>
        <taxon>Kitasatosporales</taxon>
        <taxon>Streptomycetaceae</taxon>
        <taxon>Streptomyces</taxon>
    </lineage>
</organism>
<feature type="compositionally biased region" description="Low complexity" evidence="1">
    <location>
        <begin position="166"/>
        <end position="177"/>
    </location>
</feature>
<accession>A0A918IH38</accession>
<protein>
    <submittedName>
        <fullName evidence="2">Uncharacterized protein</fullName>
    </submittedName>
</protein>
<dbReference type="Proteomes" id="UP000618795">
    <property type="component" value="Unassembled WGS sequence"/>
</dbReference>
<feature type="compositionally biased region" description="Low complexity" evidence="1">
    <location>
        <begin position="143"/>
        <end position="158"/>
    </location>
</feature>
<proteinExistence type="predicted"/>
<feature type="region of interest" description="Disordered" evidence="1">
    <location>
        <begin position="109"/>
        <end position="177"/>
    </location>
</feature>
<comment type="caution">
    <text evidence="2">The sequence shown here is derived from an EMBL/GenBank/DDBJ whole genome shotgun (WGS) entry which is preliminary data.</text>
</comment>
<dbReference type="EMBL" id="BMTD01000018">
    <property type="protein sequence ID" value="GGV17026.1"/>
    <property type="molecule type" value="Genomic_DNA"/>
</dbReference>
<name>A0A918IH38_9ACTN</name>
<feature type="compositionally biased region" description="Gly residues" evidence="1">
    <location>
        <begin position="110"/>
        <end position="121"/>
    </location>
</feature>
<dbReference type="AlphaFoldDB" id="A0A918IH38"/>